<feature type="domain" description="Atrophied bacterial Ig" evidence="5">
    <location>
        <begin position="1291"/>
        <end position="1371"/>
    </location>
</feature>
<evidence type="ECO:0000259" key="5">
    <source>
        <dbReference type="Pfam" id="PF20578"/>
    </source>
</evidence>
<proteinExistence type="predicted"/>
<feature type="transmembrane region" description="Helical" evidence="3">
    <location>
        <begin position="1668"/>
        <end position="1687"/>
    </location>
</feature>
<dbReference type="Proteomes" id="UP000075806">
    <property type="component" value="Unassembled WGS sequence"/>
</dbReference>
<keyword evidence="3" id="KW-0472">Membrane</keyword>
<dbReference type="Pfam" id="PF20578">
    <property type="entry name" value="aBig_2"/>
    <property type="match status" value="1"/>
</dbReference>
<dbReference type="STRING" id="519424.AZF04_09425"/>
<accession>A0A161P9C0</accession>
<keyword evidence="1" id="KW-0175">Coiled coil</keyword>
<dbReference type="OrthoDB" id="9807519at2"/>
<organism evidence="6 7">
    <name type="scientific">Alkalihalobacillus trypoxylicola</name>
    <dbReference type="NCBI Taxonomy" id="519424"/>
    <lineage>
        <taxon>Bacteria</taxon>
        <taxon>Bacillati</taxon>
        <taxon>Bacillota</taxon>
        <taxon>Bacilli</taxon>
        <taxon>Bacillales</taxon>
        <taxon>Bacillaceae</taxon>
        <taxon>Alkalihalobacillus</taxon>
    </lineage>
</organism>
<evidence type="ECO:0000313" key="6">
    <source>
        <dbReference type="EMBL" id="KYG28114.1"/>
    </source>
</evidence>
<keyword evidence="4" id="KW-0732">Signal</keyword>
<name>A0A161P9C0_9BACI</name>
<evidence type="ECO:0000256" key="2">
    <source>
        <dbReference type="SAM" id="MobiDB-lite"/>
    </source>
</evidence>
<protein>
    <recommendedName>
        <fullName evidence="5">Atrophied bacterial Ig domain-containing protein</fullName>
    </recommendedName>
</protein>
<feature type="coiled-coil region" evidence="1">
    <location>
        <begin position="1048"/>
        <end position="1152"/>
    </location>
</feature>
<dbReference type="EMBL" id="LTAO01000034">
    <property type="protein sequence ID" value="KYG28114.1"/>
    <property type="molecule type" value="Genomic_DNA"/>
</dbReference>
<feature type="signal peptide" evidence="4">
    <location>
        <begin position="1"/>
        <end position="34"/>
    </location>
</feature>
<feature type="region of interest" description="Disordered" evidence="2">
    <location>
        <begin position="727"/>
        <end position="750"/>
    </location>
</feature>
<keyword evidence="3" id="KW-0812">Transmembrane</keyword>
<keyword evidence="3" id="KW-1133">Transmembrane helix</keyword>
<gene>
    <name evidence="6" type="ORF">AZF04_09425</name>
</gene>
<feature type="region of interest" description="Disordered" evidence="2">
    <location>
        <begin position="553"/>
        <end position="573"/>
    </location>
</feature>
<evidence type="ECO:0000256" key="4">
    <source>
        <dbReference type="SAM" id="SignalP"/>
    </source>
</evidence>
<dbReference type="NCBIfam" id="TIGR01167">
    <property type="entry name" value="LPXTG_anchor"/>
    <property type="match status" value="1"/>
</dbReference>
<keyword evidence="7" id="KW-1185">Reference proteome</keyword>
<evidence type="ECO:0000256" key="3">
    <source>
        <dbReference type="SAM" id="Phobius"/>
    </source>
</evidence>
<evidence type="ECO:0000256" key="1">
    <source>
        <dbReference type="SAM" id="Coils"/>
    </source>
</evidence>
<feature type="chain" id="PRO_5007825362" description="Atrophied bacterial Ig domain-containing protein" evidence="4">
    <location>
        <begin position="35"/>
        <end position="1696"/>
    </location>
</feature>
<comment type="caution">
    <text evidence="6">The sequence shown here is derived from an EMBL/GenBank/DDBJ whole genome shotgun (WGS) entry which is preliminary data.</text>
</comment>
<reference evidence="6" key="1">
    <citation type="submission" date="2016-02" db="EMBL/GenBank/DDBJ databases">
        <title>Genome sequence of Bacillus trypoxylicola KCTC 13244(T).</title>
        <authorList>
            <person name="Jeong H."/>
            <person name="Park S.-H."/>
            <person name="Choi S.-K."/>
        </authorList>
    </citation>
    <scope>NUCLEOTIDE SEQUENCE [LARGE SCALE GENOMIC DNA]</scope>
    <source>
        <strain evidence="6">KCTC 13244</strain>
    </source>
</reference>
<sequence length="1696" mass="191677">MKMYVPQSKKWIHVSLVVLLLLQLFLPNTLIAHANDEDTENDSCSYGGARAELGGENGTELFLGGNFIELGISNWGDFGSLGDKPNNFRGTLGGETSPGSGSNKIGMSADHDGFCNGRDLPVDYYLPGTPEERFAVGYQIGSATKSNTNAAQMNDKNMPTVVTNESNTEKGELKAKAVSLWEDEMEITQQISFKTDDKFYRNVVTIKNISEEDWDGARYMRSFDPDNSQYRGGLYDTDNTVTHTVAEDGKSVVKAETFSDTDPLYLAFGSRIPIFFYSNDSNVKASIFGFSNKNPYAAAAYDTPVEKNQTIRDDVAITITWDSGVLKAGESKSFTYYTSLDERDFSDVEVEIVVDDIKEDIADIETMDDVREVKDRIDDEDILEDSKKKELKLDLLEEVIDKRVIDIRHEGDIIIIRDIINETDLDDDDKDDARLIFIERIKEDLDELTEEEKKATDELIDDIVDPTKRAEAERLMMDDTAAPKKEQIIINATDGTIEVNDVPEGTEVKVYRGDEILVSKVGKDGTVTFEDLDLTEGETLDITFTIDGHKESTKTAQEAKVRSKSPTEEEMDLNADSNQLTIKDVPEGTIIIVYDDQGEEVARKTNTKDSVSDVTITFYDKNIKEGQELTIVFKEKGKLDSTKTKVVAKNDLDDLKERYLSSDGEESDTVYKEVAEAEEDLNELINKKASEDEIEKAIERLKEKKQKLSEETGKNEKKQAIEKAKETILESEKEQEHFTNIGGEKETPEYQELGEAKKQLKQLLEKEDATAEELLDDTFKLKEKIAIIKVLIENKESELALKDLQEAKEAAEKAVKAALDSQNEFKEIGGDVNEPIHQDVEKVKEELKQLLENENVTADKIRKKTLELKEKTGLLEVETEKRKADLAQQELEEAKKAAEDSIKNALEKQNRYQQLGGDKKDSYHSEVEKAKQALEEILEEDPLDKEKLQEATYDLKEKTKLLEVAIKDKEEQIESEVLKAIVEAAEKAIKDANQTKDRFVQIVGEKENPLYLETESLRNKLQNLLKKQPLNKDEILKTTLQLEKSTALLEIAIEKKQAQQELEELNKAKQAAEEALTNAKNTQKSYENVGGSKQEATYSKIEDLKKKLEALLTEGNKTEEIRTITEQLKNQTAQLEKTVNSLNNDKKTAELSNQIGKEDSPAALIEIKKEVDASQFSDKQKETLYQNINTRLKEISFVVNNPEWFEEIIDVIGKTNQSAANKQKNYVNWVEKGIDDMAQSDKPSANDVRFTKKENQVLWESIQLITNNNEKQRLVNSLDLTIDYRALTMATAFKFAKGDTWESITSNFLVLNTGDYGTKVSWTSSDQKVINISGNEASIERQVRDRSILVTALLKKGDIELEKTFLLVVKSELMGDKVITDSKRQVVIEANGFSQKPLAIQRIHLLDRDNKKVVNKIDKLIIDNEMVPNDILEPLSIYLPDDTTDLADEIAIEIPLSVLEKIKNSLTINTDQGSIKLSKETIEQMIKEGKDLFLRIVPIREDQERQNVNDRLKNHPLVLEELNDKETVKMIGIPREIETNYKGFETEVILPLDVSEIDNLENVRIFIEHTDGERKVIKGEFVRDENGQITGISFVINKFSTFTIFEITDDTSENGSEPTPEQPSEESGQGTDNEEQNNENENNQDNKDQKTEDDKGGESLPSTATSNYQTLFIGLSLTLLAGMIFILSKRRKVHQQ</sequence>
<feature type="compositionally biased region" description="Basic and acidic residues" evidence="2">
    <location>
        <begin position="1644"/>
        <end position="1657"/>
    </location>
</feature>
<evidence type="ECO:0000313" key="7">
    <source>
        <dbReference type="Proteomes" id="UP000075806"/>
    </source>
</evidence>
<dbReference type="InterPro" id="IPR046780">
    <property type="entry name" value="aBig_2"/>
</dbReference>
<feature type="compositionally biased region" description="Basic and acidic residues" evidence="2">
    <location>
        <begin position="553"/>
        <end position="567"/>
    </location>
</feature>
<feature type="region of interest" description="Disordered" evidence="2">
    <location>
        <begin position="1610"/>
        <end position="1664"/>
    </location>
</feature>